<name>A0A2H1VCD3_SPOFR</name>
<evidence type="ECO:0000256" key="2">
    <source>
        <dbReference type="ARBA" id="ARBA00017426"/>
    </source>
</evidence>
<dbReference type="FunFam" id="3.10.20.550:FF:000001">
    <property type="entry name" value="Histone deacetylase complex subunit SAP18"/>
    <property type="match status" value="1"/>
</dbReference>
<dbReference type="Proteomes" id="UP000829999">
    <property type="component" value="Chromosome 31"/>
</dbReference>
<keyword evidence="4 6" id="KW-0805">Transcription regulation</keyword>
<evidence type="ECO:0000256" key="7">
    <source>
        <dbReference type="SAM" id="MobiDB-lite"/>
    </source>
</evidence>
<protein>
    <recommendedName>
        <fullName evidence="2 6">Histone deacetylase complex subunit SAP18</fullName>
    </recommendedName>
</protein>
<feature type="compositionally biased region" description="Low complexity" evidence="7">
    <location>
        <begin position="148"/>
        <end position="159"/>
    </location>
</feature>
<evidence type="ECO:0000256" key="3">
    <source>
        <dbReference type="ARBA" id="ARBA00022491"/>
    </source>
</evidence>
<dbReference type="OrthoDB" id="440566at2759"/>
<sequence length="159" mass="18294">MKMAGLESMVVEEVKPVEKPVDREKTCPLLLRVFCSTGRHNSPGDYARGNVPQNELQIYTWMDATLRELTGLVKEVNPETRRKGTYFDFAIVYPDMRSPTYRMREIGVTCSGQRGGDDNKTLSQVKFQIGNYLDISITPPNRMPPPMRRAQPYMNNRQY</sequence>
<evidence type="ECO:0000313" key="9">
    <source>
        <dbReference type="Proteomes" id="UP000829999"/>
    </source>
</evidence>
<reference evidence="10" key="2">
    <citation type="submission" date="2025-04" db="UniProtKB">
        <authorList>
            <consortium name="RefSeq"/>
        </authorList>
    </citation>
    <scope>IDENTIFICATION</scope>
    <source>
        <tissue evidence="10">Whole larval tissue</tissue>
    </source>
</reference>
<proteinExistence type="inferred from homology"/>
<dbReference type="Gene3D" id="3.10.20.550">
    <property type="entry name" value="ASAP complex, SAP18 subunit"/>
    <property type="match status" value="1"/>
</dbReference>
<dbReference type="GO" id="GO:0005634">
    <property type="term" value="C:nucleus"/>
    <property type="evidence" value="ECO:0007669"/>
    <property type="project" value="TreeGrafter"/>
</dbReference>
<dbReference type="RefSeq" id="XP_035450163.1">
    <property type="nucleotide sequence ID" value="XM_035594270.2"/>
</dbReference>
<dbReference type="Pfam" id="PF06487">
    <property type="entry name" value="SAP18"/>
    <property type="match status" value="1"/>
</dbReference>
<dbReference type="PANTHER" id="PTHR13082">
    <property type="entry name" value="SAP18"/>
    <property type="match status" value="1"/>
</dbReference>
<dbReference type="PANTHER" id="PTHR13082:SF0">
    <property type="entry name" value="HISTONE DEACETYLASE COMPLEX SUBUNIT SAP18"/>
    <property type="match status" value="1"/>
</dbReference>
<evidence type="ECO:0000256" key="4">
    <source>
        <dbReference type="ARBA" id="ARBA00023015"/>
    </source>
</evidence>
<accession>A0A2H1VCD3</accession>
<comment type="similarity">
    <text evidence="1 6">Belongs to the SAP18 family.</text>
</comment>
<dbReference type="CTD" id="274"/>
<dbReference type="GO" id="GO:0003714">
    <property type="term" value="F:transcription corepressor activity"/>
    <property type="evidence" value="ECO:0007669"/>
    <property type="project" value="InterPro"/>
</dbReference>
<dbReference type="PIRSF" id="PIRSF037637">
    <property type="entry name" value="HDAC_SAP18"/>
    <property type="match status" value="1"/>
</dbReference>
<evidence type="ECO:0000313" key="10">
    <source>
        <dbReference type="RefSeq" id="XP_035450163.1"/>
    </source>
</evidence>
<feature type="region of interest" description="Disordered" evidence="7">
    <location>
        <begin position="139"/>
        <end position="159"/>
    </location>
</feature>
<reference evidence="8" key="1">
    <citation type="submission" date="2016-07" db="EMBL/GenBank/DDBJ databases">
        <authorList>
            <person name="Bretaudeau A."/>
        </authorList>
    </citation>
    <scope>NUCLEOTIDE SEQUENCE</scope>
    <source>
        <strain evidence="8">Rice</strain>
        <tissue evidence="8">Whole body</tissue>
    </source>
</reference>
<comment type="function">
    <text evidence="6">Involved in the tethering of the SIN3 complex to core histone proteins.</text>
</comment>
<dbReference type="InterPro" id="IPR017250">
    <property type="entry name" value="Hist_deAcase_cplx_SAP18"/>
</dbReference>
<organism evidence="8">
    <name type="scientific">Spodoptera frugiperda</name>
    <name type="common">Fall armyworm</name>
    <dbReference type="NCBI Taxonomy" id="7108"/>
    <lineage>
        <taxon>Eukaryota</taxon>
        <taxon>Metazoa</taxon>
        <taxon>Ecdysozoa</taxon>
        <taxon>Arthropoda</taxon>
        <taxon>Hexapoda</taxon>
        <taxon>Insecta</taxon>
        <taxon>Pterygota</taxon>
        <taxon>Neoptera</taxon>
        <taxon>Endopterygota</taxon>
        <taxon>Lepidoptera</taxon>
        <taxon>Glossata</taxon>
        <taxon>Ditrysia</taxon>
        <taxon>Noctuoidea</taxon>
        <taxon>Noctuidae</taxon>
        <taxon>Amphipyrinae</taxon>
        <taxon>Spodoptera</taxon>
    </lineage>
</organism>
<dbReference type="EMBL" id="ODYU01001804">
    <property type="protein sequence ID" value="SOQ38508.1"/>
    <property type="molecule type" value="Genomic_DNA"/>
</dbReference>
<evidence type="ECO:0000256" key="6">
    <source>
        <dbReference type="PIRNR" id="PIRNR037637"/>
    </source>
</evidence>
<keyword evidence="9" id="KW-1185">Reference proteome</keyword>
<dbReference type="AlphaFoldDB" id="A0A2H1VCD3"/>
<keyword evidence="5 6" id="KW-0804">Transcription</keyword>
<evidence type="ECO:0000256" key="5">
    <source>
        <dbReference type="ARBA" id="ARBA00023163"/>
    </source>
</evidence>
<dbReference type="GeneID" id="118276106"/>
<evidence type="ECO:0000256" key="1">
    <source>
        <dbReference type="ARBA" id="ARBA00009143"/>
    </source>
</evidence>
<dbReference type="InterPro" id="IPR042534">
    <property type="entry name" value="SAP18_sf"/>
</dbReference>
<keyword evidence="3 6" id="KW-0678">Repressor</keyword>
<gene>
    <name evidence="10" type="primary">LOC118276106</name>
    <name evidence="8" type="ORF">SFRICE_010636</name>
</gene>
<dbReference type="InterPro" id="IPR010516">
    <property type="entry name" value="SAP18"/>
</dbReference>
<evidence type="ECO:0000313" key="8">
    <source>
        <dbReference type="EMBL" id="SOQ38508.1"/>
    </source>
</evidence>